<comment type="caution">
    <text evidence="1">The sequence shown here is derived from an EMBL/GenBank/DDBJ whole genome shotgun (WGS) entry which is preliminary data.</text>
</comment>
<dbReference type="Pfam" id="PF02082">
    <property type="entry name" value="Rrf2"/>
    <property type="match status" value="1"/>
</dbReference>
<sequence>MKITREVDYGIRTIRALADGETRTIKFICDNENIPIDAGYKIFRKLKENNIISISVGAKNGGYKLLSDPKQITLLDVISALDDDIYINDCLEDGFNCANNTGGKVCKVNRELCRIQKIMMDEMSKHTLYEVLTMYDEKHNECSGTEDANNEDDEK</sequence>
<dbReference type="SUPFAM" id="SSF46785">
    <property type="entry name" value="Winged helix' DNA-binding domain"/>
    <property type="match status" value="1"/>
</dbReference>
<evidence type="ECO:0000313" key="1">
    <source>
        <dbReference type="EMBL" id="MBP1855625.1"/>
    </source>
</evidence>
<proteinExistence type="predicted"/>
<accession>A0ABS4ECG0</accession>
<name>A0ABS4ECG0_9FIRM</name>
<dbReference type="Gene3D" id="1.10.10.10">
    <property type="entry name" value="Winged helix-like DNA-binding domain superfamily/Winged helix DNA-binding domain"/>
    <property type="match status" value="1"/>
</dbReference>
<dbReference type="PROSITE" id="PS51197">
    <property type="entry name" value="HTH_RRF2_2"/>
    <property type="match status" value="1"/>
</dbReference>
<dbReference type="Proteomes" id="UP000767291">
    <property type="component" value="Unassembled WGS sequence"/>
</dbReference>
<dbReference type="PANTHER" id="PTHR33221">
    <property type="entry name" value="WINGED HELIX-TURN-HELIX TRANSCRIPTIONAL REGULATOR, RRF2 FAMILY"/>
    <property type="match status" value="1"/>
</dbReference>
<reference evidence="1 2" key="1">
    <citation type="submission" date="2021-03" db="EMBL/GenBank/DDBJ databases">
        <title>Genomic Encyclopedia of Type Strains, Phase IV (KMG-IV): sequencing the most valuable type-strain genomes for metagenomic binning, comparative biology and taxonomic classification.</title>
        <authorList>
            <person name="Goeker M."/>
        </authorList>
    </citation>
    <scope>NUCLEOTIDE SEQUENCE [LARGE SCALE GENOMIC DNA]</scope>
    <source>
        <strain evidence="1 2">DSM 1289</strain>
    </source>
</reference>
<keyword evidence="2" id="KW-1185">Reference proteome</keyword>
<dbReference type="EMBL" id="JAGGJX010000004">
    <property type="protein sequence ID" value="MBP1855625.1"/>
    <property type="molecule type" value="Genomic_DNA"/>
</dbReference>
<gene>
    <name evidence="1" type="ORF">J2Z43_002023</name>
</gene>
<dbReference type="InterPro" id="IPR000944">
    <property type="entry name" value="Tscrpt_reg_Rrf2"/>
</dbReference>
<dbReference type="InterPro" id="IPR036390">
    <property type="entry name" value="WH_DNA-bd_sf"/>
</dbReference>
<dbReference type="PANTHER" id="PTHR33221:SF2">
    <property type="entry name" value="TRANSCRIPTIONAL REGULATOR"/>
    <property type="match status" value="1"/>
</dbReference>
<evidence type="ECO:0000313" key="2">
    <source>
        <dbReference type="Proteomes" id="UP000767291"/>
    </source>
</evidence>
<protein>
    <submittedName>
        <fullName evidence="1">Rrf2 family protein</fullName>
    </submittedName>
</protein>
<organism evidence="1 2">
    <name type="scientific">Metaclostridioides mangenotii</name>
    <dbReference type="NCBI Taxonomy" id="1540"/>
    <lineage>
        <taxon>Bacteria</taxon>
        <taxon>Bacillati</taxon>
        <taxon>Bacillota</taxon>
        <taxon>Clostridia</taxon>
        <taxon>Peptostreptococcales</taxon>
        <taxon>Peptostreptococcaceae</taxon>
        <taxon>Metaclostridioides</taxon>
    </lineage>
</organism>
<dbReference type="RefSeq" id="WP_209457045.1">
    <property type="nucleotide sequence ID" value="NZ_BAAACS010000004.1"/>
</dbReference>
<dbReference type="InterPro" id="IPR036388">
    <property type="entry name" value="WH-like_DNA-bd_sf"/>
</dbReference>